<comment type="subcellular location">
    <subcellularLocation>
        <location evidence="1">Cell membrane</location>
        <topology evidence="1">Multi-pass membrane protein</topology>
    </subcellularLocation>
</comment>
<dbReference type="InterPro" id="IPR045863">
    <property type="entry name" value="CorA_TM1_TM2"/>
</dbReference>
<organism evidence="13 14">
    <name type="scientific">Cytobacillus horneckiae</name>
    <dbReference type="NCBI Taxonomy" id="549687"/>
    <lineage>
        <taxon>Bacteria</taxon>
        <taxon>Bacillati</taxon>
        <taxon>Bacillota</taxon>
        <taxon>Bacilli</taxon>
        <taxon>Bacillales</taxon>
        <taxon>Bacillaceae</taxon>
        <taxon>Cytobacillus</taxon>
    </lineage>
</organism>
<dbReference type="Gene3D" id="1.20.58.340">
    <property type="entry name" value="Magnesium transport protein CorA, transmembrane region"/>
    <property type="match status" value="1"/>
</dbReference>
<keyword evidence="7 12" id="KW-1133">Transmembrane helix</keyword>
<comment type="function">
    <text evidence="11">Mediates influx of magnesium ions. Alternates between open and closed states. Activated by low cytoplasmic Mg(2+) levels. Inactive when cytoplasmic Mg(2+) levels are high.</text>
</comment>
<dbReference type="PANTHER" id="PTHR46494">
    <property type="entry name" value="CORA FAMILY METAL ION TRANSPORTER (EUROFUNG)"/>
    <property type="match status" value="1"/>
</dbReference>
<dbReference type="SUPFAM" id="SSF144083">
    <property type="entry name" value="Magnesium transport protein CorA, transmembrane region"/>
    <property type="match status" value="1"/>
</dbReference>
<keyword evidence="6" id="KW-0460">Magnesium</keyword>
<dbReference type="FunFam" id="1.20.58.340:FF:000004">
    <property type="entry name" value="Magnesium transport protein CorA"/>
    <property type="match status" value="1"/>
</dbReference>
<gene>
    <name evidence="13" type="ORF">CWS20_06090</name>
</gene>
<dbReference type="InterPro" id="IPR045861">
    <property type="entry name" value="CorA_cytoplasmic_dom"/>
</dbReference>
<evidence type="ECO:0000256" key="5">
    <source>
        <dbReference type="ARBA" id="ARBA00022692"/>
    </source>
</evidence>
<protein>
    <submittedName>
        <fullName evidence="13">Mg2+ transporter protein, CorA-like protein</fullName>
    </submittedName>
</protein>
<evidence type="ECO:0000256" key="10">
    <source>
        <dbReference type="ARBA" id="ARBA00034269"/>
    </source>
</evidence>
<evidence type="ECO:0000313" key="13">
    <source>
        <dbReference type="EMBL" id="PKG29940.1"/>
    </source>
</evidence>
<evidence type="ECO:0000256" key="1">
    <source>
        <dbReference type="ARBA" id="ARBA00004651"/>
    </source>
</evidence>
<dbReference type="RefSeq" id="WP_066195195.1">
    <property type="nucleotide sequence ID" value="NZ_JAMAUX010000001.1"/>
</dbReference>
<evidence type="ECO:0000256" key="7">
    <source>
        <dbReference type="ARBA" id="ARBA00022989"/>
    </source>
</evidence>
<comment type="caution">
    <text evidence="13">The sequence shown here is derived from an EMBL/GenBank/DDBJ whole genome shotgun (WGS) entry which is preliminary data.</text>
</comment>
<dbReference type="Proteomes" id="UP000233343">
    <property type="component" value="Unassembled WGS sequence"/>
</dbReference>
<evidence type="ECO:0000256" key="8">
    <source>
        <dbReference type="ARBA" id="ARBA00023065"/>
    </source>
</evidence>
<keyword evidence="8" id="KW-0406">Ion transport</keyword>
<dbReference type="GO" id="GO:0000287">
    <property type="term" value="F:magnesium ion binding"/>
    <property type="evidence" value="ECO:0007669"/>
    <property type="project" value="TreeGrafter"/>
</dbReference>
<keyword evidence="9 12" id="KW-0472">Membrane</keyword>
<dbReference type="CDD" id="cd12821">
    <property type="entry name" value="EcCorA_ZntB-like"/>
    <property type="match status" value="1"/>
</dbReference>
<dbReference type="AlphaFoldDB" id="A0A2N0ZKA4"/>
<comment type="similarity">
    <text evidence="2">Belongs to the CorA metal ion transporter (MIT) (TC 1.A.35) family.</text>
</comment>
<keyword evidence="5 12" id="KW-0812">Transmembrane</keyword>
<name>A0A2N0ZKA4_9BACI</name>
<reference evidence="13 14" key="1">
    <citation type="journal article" date="2010" name="Int. J. Syst. Evol. Microbiol.">
        <title>Bacillus horneckiae sp. nov., isolated from a spacecraft-assembly clean room.</title>
        <authorList>
            <person name="Vaishampayan P."/>
            <person name="Probst A."/>
            <person name="Krishnamurthi S."/>
            <person name="Ghosh S."/>
            <person name="Osman S."/>
            <person name="McDowall A."/>
            <person name="Ruckmani A."/>
            <person name="Mayilraj S."/>
            <person name="Venkateswaran K."/>
        </authorList>
    </citation>
    <scope>NUCLEOTIDE SEQUENCE [LARGE SCALE GENOMIC DNA]</scope>
    <source>
        <strain evidence="14">1PO1SC</strain>
    </source>
</reference>
<dbReference type="EMBL" id="PISD01000010">
    <property type="protein sequence ID" value="PKG29940.1"/>
    <property type="molecule type" value="Genomic_DNA"/>
</dbReference>
<evidence type="ECO:0000256" key="9">
    <source>
        <dbReference type="ARBA" id="ARBA00023136"/>
    </source>
</evidence>
<dbReference type="GO" id="GO:0005886">
    <property type="term" value="C:plasma membrane"/>
    <property type="evidence" value="ECO:0007669"/>
    <property type="project" value="UniProtKB-SubCell"/>
</dbReference>
<proteinExistence type="inferred from homology"/>
<comment type="catalytic activity">
    <reaction evidence="10">
        <text>Mg(2+)(in) = Mg(2+)(out)</text>
        <dbReference type="Rhea" id="RHEA:29827"/>
        <dbReference type="ChEBI" id="CHEBI:18420"/>
    </reaction>
</comment>
<evidence type="ECO:0000256" key="6">
    <source>
        <dbReference type="ARBA" id="ARBA00022842"/>
    </source>
</evidence>
<dbReference type="GO" id="GO:0015095">
    <property type="term" value="F:magnesium ion transmembrane transporter activity"/>
    <property type="evidence" value="ECO:0007669"/>
    <property type="project" value="TreeGrafter"/>
</dbReference>
<feature type="transmembrane region" description="Helical" evidence="12">
    <location>
        <begin position="264"/>
        <end position="285"/>
    </location>
</feature>
<dbReference type="GO" id="GO:0050897">
    <property type="term" value="F:cobalt ion binding"/>
    <property type="evidence" value="ECO:0007669"/>
    <property type="project" value="TreeGrafter"/>
</dbReference>
<keyword evidence="14" id="KW-1185">Reference proteome</keyword>
<dbReference type="SUPFAM" id="SSF143865">
    <property type="entry name" value="CorA soluble domain-like"/>
    <property type="match status" value="1"/>
</dbReference>
<evidence type="ECO:0000313" key="14">
    <source>
        <dbReference type="Proteomes" id="UP000233343"/>
    </source>
</evidence>
<dbReference type="Pfam" id="PF01544">
    <property type="entry name" value="CorA"/>
    <property type="match status" value="1"/>
</dbReference>
<accession>A0A2N0ZKA4</accession>
<evidence type="ECO:0000256" key="2">
    <source>
        <dbReference type="ARBA" id="ARBA00009765"/>
    </source>
</evidence>
<dbReference type="PANTHER" id="PTHR46494:SF2">
    <property type="entry name" value="MAGNESIUM TRANSPORT PROTEIN CORA"/>
    <property type="match status" value="1"/>
</dbReference>
<keyword evidence="3" id="KW-0813">Transport</keyword>
<evidence type="ECO:0000256" key="3">
    <source>
        <dbReference type="ARBA" id="ARBA00022448"/>
    </source>
</evidence>
<feature type="transmembrane region" description="Helical" evidence="12">
    <location>
        <begin position="229"/>
        <end position="252"/>
    </location>
</feature>
<dbReference type="GO" id="GO:0015087">
    <property type="term" value="F:cobalt ion transmembrane transporter activity"/>
    <property type="evidence" value="ECO:0007669"/>
    <property type="project" value="TreeGrafter"/>
</dbReference>
<evidence type="ECO:0000256" key="12">
    <source>
        <dbReference type="SAM" id="Phobius"/>
    </source>
</evidence>
<keyword evidence="4" id="KW-1003">Cell membrane</keyword>
<evidence type="ECO:0000256" key="4">
    <source>
        <dbReference type="ARBA" id="ARBA00022475"/>
    </source>
</evidence>
<dbReference type="InterPro" id="IPR002523">
    <property type="entry name" value="MgTranspt_CorA/ZnTranspt_ZntB"/>
</dbReference>
<sequence length="304" mass="36145">MEWTFNEERWKWLNVMEGEEVDVDSYPKYQSTIKKWLENASLRESNHLHINTEEDGFESISGSLIYEQKLKDQNEYQLFHYFLTKDFIITINLNPNKIKNMNTADNAIEGMLLMLSELLNTCIDNIDKFELRLNDLFWKIKKKNSINRLEEIYELRHEALVWKNFMIPFEELRIGLEEAFGDIITGQKEFKRTTKKMERGNMLIKEYMEEIDHLVNFEEMVSNYRGNEIIKTLTVITTLFTPVSAWGALWGMNFTFMPELDEKWGYAIALLIILLSTLAVYLLLIKRGWTGDTLRVRKKNTFFK</sequence>
<evidence type="ECO:0000256" key="11">
    <source>
        <dbReference type="ARBA" id="ARBA00045497"/>
    </source>
</evidence>